<dbReference type="SUPFAM" id="SSF51735">
    <property type="entry name" value="NAD(P)-binding Rossmann-fold domains"/>
    <property type="match status" value="1"/>
</dbReference>
<proteinExistence type="inferred from homology"/>
<dbReference type="PROSITE" id="PS00061">
    <property type="entry name" value="ADH_SHORT"/>
    <property type="match status" value="1"/>
</dbReference>
<dbReference type="PRINTS" id="PR00080">
    <property type="entry name" value="SDRFAMILY"/>
</dbReference>
<dbReference type="PRINTS" id="PR00081">
    <property type="entry name" value="GDHRDH"/>
</dbReference>
<dbReference type="Proteomes" id="UP001204851">
    <property type="component" value="Unassembled WGS sequence"/>
</dbReference>
<dbReference type="PANTHER" id="PTHR43976">
    <property type="entry name" value="SHORT CHAIN DEHYDROGENASE"/>
    <property type="match status" value="1"/>
</dbReference>
<comment type="caution">
    <text evidence="5">The sequence shown here is derived from an EMBL/GenBank/DDBJ whole genome shotgun (WGS) entry which is preliminary data.</text>
</comment>
<dbReference type="EMBL" id="JAMXMC010000001">
    <property type="protein sequence ID" value="MCO5975118.1"/>
    <property type="molecule type" value="Genomic_DNA"/>
</dbReference>
<keyword evidence="6" id="KW-1185">Reference proteome</keyword>
<dbReference type="RefSeq" id="WP_252767563.1">
    <property type="nucleotide sequence ID" value="NZ_JAMXMC010000001.1"/>
</dbReference>
<dbReference type="PANTHER" id="PTHR43976:SF16">
    <property type="entry name" value="SHORT-CHAIN DEHYDROGENASE_REDUCTASE FAMILY PROTEIN"/>
    <property type="match status" value="1"/>
</dbReference>
<name>A0ABT1BGC6_9BURK</name>
<evidence type="ECO:0000256" key="2">
    <source>
        <dbReference type="ARBA" id="ARBA00023002"/>
    </source>
</evidence>
<feature type="domain" description="Ketoreductase" evidence="4">
    <location>
        <begin position="13"/>
        <end position="185"/>
    </location>
</feature>
<evidence type="ECO:0000256" key="1">
    <source>
        <dbReference type="ARBA" id="ARBA00006484"/>
    </source>
</evidence>
<dbReference type="InterPro" id="IPR057326">
    <property type="entry name" value="KR_dom"/>
</dbReference>
<dbReference type="Gene3D" id="3.40.50.720">
    <property type="entry name" value="NAD(P)-binding Rossmann-like Domain"/>
    <property type="match status" value="1"/>
</dbReference>
<evidence type="ECO:0000256" key="3">
    <source>
        <dbReference type="RuleBase" id="RU000363"/>
    </source>
</evidence>
<sequence>MTASLNAPTTTPSTVLITGCSSGFGLETARLFLARGWHVVATLRQMRDDLLPASERLRLLPLDATDPDSIRACVAEAGPIDALVNNAGIGLLAPLEGMTMDQARELFETNTLGTLAMTQAVLPQFRQRGRGVVVNVSSSVTLKPLPLLSVYTASKAAVNAFTESVALELAPLGVRLHLVLPGRAPATAFGDNARRRMAPESHPAYAAFQAEVFAGLRDTQTPVTEVADVAEAVWRAVTDPGAPLRLPAGADAVALAGAPVSAPPSA</sequence>
<dbReference type="CDD" id="cd05374">
    <property type="entry name" value="17beta-HSD-like_SDR_c"/>
    <property type="match status" value="1"/>
</dbReference>
<reference evidence="5 6" key="1">
    <citation type="submission" date="2022-06" db="EMBL/GenBank/DDBJ databases">
        <title>Ideonella sp. NS12-5 Genome sequencing and assembly.</title>
        <authorList>
            <person name="Jung Y."/>
        </authorList>
    </citation>
    <scope>NUCLEOTIDE SEQUENCE [LARGE SCALE GENOMIC DNA]</scope>
    <source>
        <strain evidence="5 6">NS12-5</strain>
    </source>
</reference>
<evidence type="ECO:0000259" key="4">
    <source>
        <dbReference type="SMART" id="SM00822"/>
    </source>
</evidence>
<dbReference type="InterPro" id="IPR036291">
    <property type="entry name" value="NAD(P)-bd_dom_sf"/>
</dbReference>
<dbReference type="SMART" id="SM00822">
    <property type="entry name" value="PKS_KR"/>
    <property type="match status" value="1"/>
</dbReference>
<dbReference type="Pfam" id="PF00106">
    <property type="entry name" value="adh_short"/>
    <property type="match status" value="1"/>
</dbReference>
<protein>
    <submittedName>
        <fullName evidence="5">SDR family oxidoreductase</fullName>
    </submittedName>
</protein>
<dbReference type="InterPro" id="IPR051911">
    <property type="entry name" value="SDR_oxidoreductase"/>
</dbReference>
<dbReference type="InterPro" id="IPR020904">
    <property type="entry name" value="Sc_DH/Rdtase_CS"/>
</dbReference>
<accession>A0ABT1BGC6</accession>
<evidence type="ECO:0000313" key="5">
    <source>
        <dbReference type="EMBL" id="MCO5975118.1"/>
    </source>
</evidence>
<dbReference type="InterPro" id="IPR002347">
    <property type="entry name" value="SDR_fam"/>
</dbReference>
<gene>
    <name evidence="5" type="ORF">M0L44_00070</name>
</gene>
<keyword evidence="2" id="KW-0560">Oxidoreductase</keyword>
<organism evidence="5 6">
    <name type="scientific">Ideonella oryzae</name>
    <dbReference type="NCBI Taxonomy" id="2937441"/>
    <lineage>
        <taxon>Bacteria</taxon>
        <taxon>Pseudomonadati</taxon>
        <taxon>Pseudomonadota</taxon>
        <taxon>Betaproteobacteria</taxon>
        <taxon>Burkholderiales</taxon>
        <taxon>Sphaerotilaceae</taxon>
        <taxon>Ideonella</taxon>
    </lineage>
</organism>
<evidence type="ECO:0000313" key="6">
    <source>
        <dbReference type="Proteomes" id="UP001204851"/>
    </source>
</evidence>
<comment type="similarity">
    <text evidence="1 3">Belongs to the short-chain dehydrogenases/reductases (SDR) family.</text>
</comment>